<dbReference type="EMBL" id="MN582052">
    <property type="protein sequence ID" value="QGH72123.1"/>
    <property type="molecule type" value="Genomic_DNA"/>
</dbReference>
<protein>
    <submittedName>
        <fullName evidence="1">Uncharacterized protein</fullName>
    </submittedName>
</protein>
<name>A0A5Q2W4P5_9VIRU</name>
<organism evidence="1 2">
    <name type="scientific">CRESS associated satellite molecule</name>
    <dbReference type="NCBI Taxonomy" id="2656732"/>
    <lineage>
        <taxon>Viruses</taxon>
        <taxon>unclassified satellites</taxon>
        <taxon>DNA satellites</taxon>
    </lineage>
</organism>
<proteinExistence type="predicted"/>
<sequence>MFPFWSVESCIIFDPQPRQARGACKIFYMGTRGSQTLPASRNEGFLLFFWHSDRIYVEVP</sequence>
<accession>A0A5Q2W4P5</accession>
<evidence type="ECO:0000313" key="1">
    <source>
        <dbReference type="EMBL" id="QGH72123.1"/>
    </source>
</evidence>
<dbReference type="Proteomes" id="UP000503108">
    <property type="component" value="Chromosome"/>
</dbReference>
<reference evidence="1 2" key="1">
    <citation type="submission" date="2019-10" db="EMBL/GenBank/DDBJ databases">
        <title>Florida's Freshwater Springs.</title>
        <authorList>
            <person name="Malki K."/>
            <person name="Breitbart M."/>
        </authorList>
    </citation>
    <scope>NUCLEOTIDE SEQUENCE [LARGE SCALE GENOMIC DNA]</scope>
    <source>
        <strain evidence="1">Ctj4M4</strain>
    </source>
</reference>
<evidence type="ECO:0000313" key="2">
    <source>
        <dbReference type="Proteomes" id="UP000503108"/>
    </source>
</evidence>